<keyword evidence="5" id="KW-1185">Reference proteome</keyword>
<dbReference type="Pfam" id="PF00682">
    <property type="entry name" value="HMGL-like"/>
    <property type="match status" value="1"/>
</dbReference>
<dbReference type="InterPro" id="IPR005675">
    <property type="entry name" value="Citramal_synthase"/>
</dbReference>
<evidence type="ECO:0000259" key="3">
    <source>
        <dbReference type="PROSITE" id="PS50991"/>
    </source>
</evidence>
<evidence type="ECO:0000256" key="2">
    <source>
        <dbReference type="ARBA" id="ARBA00048263"/>
    </source>
</evidence>
<evidence type="ECO:0000313" key="4">
    <source>
        <dbReference type="EMBL" id="MCQ4045272.1"/>
    </source>
</evidence>
<comment type="catalytic activity">
    <reaction evidence="2">
        <text>pyruvate + acetyl-CoA + H2O = (3R)-citramalate + CoA + H(+)</text>
        <dbReference type="Rhea" id="RHEA:19045"/>
        <dbReference type="ChEBI" id="CHEBI:15361"/>
        <dbReference type="ChEBI" id="CHEBI:15377"/>
        <dbReference type="ChEBI" id="CHEBI:15378"/>
        <dbReference type="ChEBI" id="CHEBI:30934"/>
        <dbReference type="ChEBI" id="CHEBI:57287"/>
        <dbReference type="ChEBI" id="CHEBI:57288"/>
        <dbReference type="EC" id="2.3.3.21"/>
    </reaction>
</comment>
<dbReference type="PANTHER" id="PTHR43538">
    <property type="entry name" value="ALPHA-IPM SYNTHASE/HOMOCITRATE SYNTHASE"/>
    <property type="match status" value="1"/>
</dbReference>
<proteinExistence type="predicted"/>
<organism evidence="4 5">
    <name type="scientific">Streptantibioticus rubrisoli</name>
    <dbReference type="NCBI Taxonomy" id="1387313"/>
    <lineage>
        <taxon>Bacteria</taxon>
        <taxon>Bacillati</taxon>
        <taxon>Actinomycetota</taxon>
        <taxon>Actinomycetes</taxon>
        <taxon>Kitasatosporales</taxon>
        <taxon>Streptomycetaceae</taxon>
        <taxon>Streptantibioticus</taxon>
    </lineage>
</organism>
<dbReference type="RefSeq" id="WP_255931403.1">
    <property type="nucleotide sequence ID" value="NZ_JANFNH010000039.1"/>
</dbReference>
<dbReference type="PROSITE" id="PS50991">
    <property type="entry name" value="PYR_CT"/>
    <property type="match status" value="1"/>
</dbReference>
<protein>
    <recommendedName>
        <fullName evidence="3">Pyruvate carboxyltransferase domain-containing protein</fullName>
    </recommendedName>
</protein>
<gene>
    <name evidence="4" type="ORF">NON19_25375</name>
</gene>
<comment type="caution">
    <text evidence="4">The sequence shown here is derived from an EMBL/GenBank/DDBJ whole genome shotgun (WGS) entry which is preliminary data.</text>
</comment>
<name>A0ABT1PIT2_9ACTN</name>
<sequence>MTPGESVLVVDVTLRDGGYVNGHSWTTERAERVVRACAAGGVPYVEVGYFRPNRHAVDGAELPSASCPSGYLERLCEAAGAATGLVVMAHAKDVTPEALARLARAGVRLVRMPTAPTTVKELTSYAEAVHGAGMAFSVNLVRVSELTEAEILRSAEAAQRISADVFYLADSNGSMFPDDVARIAGSVRETVDAALGFHSHDGISMGFANSLVAMQHGFRYIDASLCGMGKGGGNLALELLTAYLNSRGHRTFSIVPLADAAAELPTPWQGDGTLARCESIVSGMLDLNLENLASIRSEGPGKVLAMLDNATHDAR</sequence>
<accession>A0ABT1PIT2</accession>
<dbReference type="Gene3D" id="3.20.20.70">
    <property type="entry name" value="Aldolase class I"/>
    <property type="match status" value="1"/>
</dbReference>
<comment type="pathway">
    <text evidence="1">Amino-acid biosynthesis.</text>
</comment>
<feature type="domain" description="Pyruvate carboxyltransferase" evidence="3">
    <location>
        <begin position="7"/>
        <end position="261"/>
    </location>
</feature>
<dbReference type="InterPro" id="IPR013785">
    <property type="entry name" value="Aldolase_TIM"/>
</dbReference>
<dbReference type="Proteomes" id="UP001206206">
    <property type="component" value="Unassembled WGS sequence"/>
</dbReference>
<dbReference type="SUPFAM" id="SSF51569">
    <property type="entry name" value="Aldolase"/>
    <property type="match status" value="1"/>
</dbReference>
<dbReference type="InterPro" id="IPR000891">
    <property type="entry name" value="PYR_CT"/>
</dbReference>
<dbReference type="PANTHER" id="PTHR43538:SF1">
    <property type="entry name" value="(R)-CITRAMALATE SYNTHASE"/>
    <property type="match status" value="1"/>
</dbReference>
<dbReference type="EMBL" id="JANFNH010000039">
    <property type="protein sequence ID" value="MCQ4045272.1"/>
    <property type="molecule type" value="Genomic_DNA"/>
</dbReference>
<evidence type="ECO:0000313" key="5">
    <source>
        <dbReference type="Proteomes" id="UP001206206"/>
    </source>
</evidence>
<reference evidence="4 5" key="1">
    <citation type="submission" date="2022-06" db="EMBL/GenBank/DDBJ databases">
        <title>Draft genome sequence of type strain Streptomyces rubrisoli DSM 42083.</title>
        <authorList>
            <person name="Duangmal K."/>
            <person name="Klaysubun C."/>
        </authorList>
    </citation>
    <scope>NUCLEOTIDE SEQUENCE [LARGE SCALE GENOMIC DNA]</scope>
    <source>
        <strain evidence="4 5">DSM 42083</strain>
    </source>
</reference>
<evidence type="ECO:0000256" key="1">
    <source>
        <dbReference type="ARBA" id="ARBA00029440"/>
    </source>
</evidence>